<dbReference type="PROSITE" id="PS00061">
    <property type="entry name" value="ADH_SHORT"/>
    <property type="match status" value="1"/>
</dbReference>
<name>A0A6L9G736_9MICC</name>
<dbReference type="InterPro" id="IPR020904">
    <property type="entry name" value="Sc_DH/Rdtase_CS"/>
</dbReference>
<reference evidence="3 4" key="1">
    <citation type="submission" date="2020-01" db="EMBL/GenBank/DDBJ databases">
        <title>Glutamicibacter soli M275.</title>
        <authorList>
            <person name="Meng X."/>
        </authorList>
    </citation>
    <scope>NUCLEOTIDE SEQUENCE [LARGE SCALE GENOMIC DNA]</scope>
    <source>
        <strain evidence="3 4">M275</strain>
    </source>
</reference>
<dbReference type="Proteomes" id="UP000477543">
    <property type="component" value="Unassembled WGS sequence"/>
</dbReference>
<organism evidence="3 4">
    <name type="scientific">Glutamicibacter soli</name>
    <dbReference type="NCBI Taxonomy" id="453836"/>
    <lineage>
        <taxon>Bacteria</taxon>
        <taxon>Bacillati</taxon>
        <taxon>Actinomycetota</taxon>
        <taxon>Actinomycetes</taxon>
        <taxon>Micrococcales</taxon>
        <taxon>Micrococcaceae</taxon>
        <taxon>Glutamicibacter</taxon>
    </lineage>
</organism>
<evidence type="ECO:0000313" key="4">
    <source>
        <dbReference type="Proteomes" id="UP000477543"/>
    </source>
</evidence>
<dbReference type="GO" id="GO:0016616">
    <property type="term" value="F:oxidoreductase activity, acting on the CH-OH group of donors, NAD or NADP as acceptor"/>
    <property type="evidence" value="ECO:0007669"/>
    <property type="project" value="TreeGrafter"/>
</dbReference>
<dbReference type="Gene3D" id="3.40.50.720">
    <property type="entry name" value="NAD(P)-binding Rossmann-like Domain"/>
    <property type="match status" value="1"/>
</dbReference>
<dbReference type="PANTHER" id="PTHR42760:SF115">
    <property type="entry name" value="3-OXOACYL-[ACYL-CARRIER-PROTEIN] REDUCTASE FABG"/>
    <property type="match status" value="1"/>
</dbReference>
<keyword evidence="2" id="KW-0560">Oxidoreductase</keyword>
<dbReference type="PRINTS" id="PR01397">
    <property type="entry name" value="DHBDHDRGNASE"/>
</dbReference>
<comment type="similarity">
    <text evidence="1">Belongs to the short-chain dehydrogenases/reductases (SDR) family.</text>
</comment>
<dbReference type="AlphaFoldDB" id="A0A6L9G736"/>
<evidence type="ECO:0000256" key="1">
    <source>
        <dbReference type="ARBA" id="ARBA00006484"/>
    </source>
</evidence>
<sequence length="252" mass="26190">MSAVVAKPLIVVTGAAGGIGSAVAVKLRESGYSVLATDRAGDEVLIADISSPAGISELEAAIEHRINRGQVLEGLVNVAGVLHPGKLLDLQLEQWEHMQSVNAKSVFRMTQLVARLMINQRDKDPGNSRSIVTVSSNAGRTPRYGMAGYCSSKAAATMVTRCFSLELAAHGIRANVVSPGSTQTAMLLGMNGGAEMTRASVAGNPDQFRNGIPLGRIADPEDIADSVAFLLSANAKHLTGVELTVDGGATLS</sequence>
<dbReference type="InterPro" id="IPR036291">
    <property type="entry name" value="NAD(P)-bd_dom_sf"/>
</dbReference>
<dbReference type="GO" id="GO:0008667">
    <property type="term" value="F:2,3-dihydro-2,3-dihydroxybenzoate dehydrogenase activity"/>
    <property type="evidence" value="ECO:0007669"/>
    <property type="project" value="InterPro"/>
</dbReference>
<protein>
    <submittedName>
        <fullName evidence="3">SDR family oxidoreductase</fullName>
    </submittedName>
</protein>
<dbReference type="InterPro" id="IPR003560">
    <property type="entry name" value="DHB_DH"/>
</dbReference>
<accession>A0A6L9G736</accession>
<evidence type="ECO:0000256" key="2">
    <source>
        <dbReference type="ARBA" id="ARBA00023002"/>
    </source>
</evidence>
<dbReference type="GO" id="GO:0019290">
    <property type="term" value="P:siderophore biosynthetic process"/>
    <property type="evidence" value="ECO:0007669"/>
    <property type="project" value="InterPro"/>
</dbReference>
<evidence type="ECO:0000313" key="3">
    <source>
        <dbReference type="EMBL" id="NAZ17014.1"/>
    </source>
</evidence>
<dbReference type="PANTHER" id="PTHR42760">
    <property type="entry name" value="SHORT-CHAIN DEHYDROGENASES/REDUCTASES FAMILY MEMBER"/>
    <property type="match status" value="1"/>
</dbReference>
<proteinExistence type="inferred from homology"/>
<dbReference type="Pfam" id="PF13561">
    <property type="entry name" value="adh_short_C2"/>
    <property type="match status" value="1"/>
</dbReference>
<dbReference type="SUPFAM" id="SSF51735">
    <property type="entry name" value="NAD(P)-binding Rossmann-fold domains"/>
    <property type="match status" value="1"/>
</dbReference>
<comment type="caution">
    <text evidence="3">The sequence shown here is derived from an EMBL/GenBank/DDBJ whole genome shotgun (WGS) entry which is preliminary data.</text>
</comment>
<dbReference type="InterPro" id="IPR002347">
    <property type="entry name" value="SDR_fam"/>
</dbReference>
<dbReference type="RefSeq" id="WP_161449565.1">
    <property type="nucleotide sequence ID" value="NZ_WYDN01000012.1"/>
</dbReference>
<gene>
    <name evidence="3" type="ORF">GT020_13210</name>
</gene>
<dbReference type="EMBL" id="WYDN01000012">
    <property type="protein sequence ID" value="NAZ17014.1"/>
    <property type="molecule type" value="Genomic_DNA"/>
</dbReference>